<feature type="transmembrane region" description="Helical" evidence="1">
    <location>
        <begin position="371"/>
        <end position="390"/>
    </location>
</feature>
<feature type="transmembrane region" description="Helical" evidence="1">
    <location>
        <begin position="268"/>
        <end position="288"/>
    </location>
</feature>
<keyword evidence="1" id="KW-0472">Membrane</keyword>
<proteinExistence type="predicted"/>
<reference evidence="3" key="1">
    <citation type="submission" date="2023-03" db="EMBL/GenBank/DDBJ databases">
        <authorList>
            <person name="Shen W."/>
            <person name="Cai J."/>
        </authorList>
    </citation>
    <scope>NUCLEOTIDE SEQUENCE</scope>
    <source>
        <strain evidence="3">B646-2</strain>
    </source>
</reference>
<evidence type="ECO:0000259" key="2">
    <source>
        <dbReference type="Pfam" id="PF00884"/>
    </source>
</evidence>
<feature type="transmembrane region" description="Helical" evidence="1">
    <location>
        <begin position="521"/>
        <end position="537"/>
    </location>
</feature>
<dbReference type="CDD" id="cd16015">
    <property type="entry name" value="LTA_synthase"/>
    <property type="match status" value="1"/>
</dbReference>
<gene>
    <name evidence="3" type="ORF">P7D78_18405</name>
</gene>
<evidence type="ECO:0000313" key="4">
    <source>
        <dbReference type="Proteomes" id="UP001249240"/>
    </source>
</evidence>
<dbReference type="RefSeq" id="WP_028020460.1">
    <property type="nucleotide sequence ID" value="NZ_BTSP01000004.1"/>
</dbReference>
<feature type="transmembrane region" description="Helical" evidence="1">
    <location>
        <begin position="79"/>
        <end position="97"/>
    </location>
</feature>
<name>A0AAW8T597_9ENTE</name>
<evidence type="ECO:0000256" key="1">
    <source>
        <dbReference type="SAM" id="Phobius"/>
    </source>
</evidence>
<dbReference type="Proteomes" id="UP001249240">
    <property type="component" value="Unassembled WGS sequence"/>
</dbReference>
<comment type="caution">
    <text evidence="3">The sequence shown here is derived from an EMBL/GenBank/DDBJ whole genome shotgun (WGS) entry which is preliminary data.</text>
</comment>
<dbReference type="GO" id="GO:0016787">
    <property type="term" value="F:hydrolase activity"/>
    <property type="evidence" value="ECO:0007669"/>
    <property type="project" value="UniProtKB-KW"/>
</dbReference>
<feature type="domain" description="Sulfatase N-terminal" evidence="2">
    <location>
        <begin position="618"/>
        <end position="908"/>
    </location>
</feature>
<dbReference type="InterPro" id="IPR017850">
    <property type="entry name" value="Alkaline_phosphatase_core_sf"/>
</dbReference>
<feature type="transmembrane region" description="Helical" evidence="1">
    <location>
        <begin position="117"/>
        <end position="136"/>
    </location>
</feature>
<feature type="transmembrane region" description="Helical" evidence="1">
    <location>
        <begin position="477"/>
        <end position="501"/>
    </location>
</feature>
<feature type="transmembrane region" description="Helical" evidence="1">
    <location>
        <begin position="410"/>
        <end position="429"/>
    </location>
</feature>
<organism evidence="3 4">
    <name type="scientific">Enterococcus raffinosus</name>
    <dbReference type="NCBI Taxonomy" id="71452"/>
    <lineage>
        <taxon>Bacteria</taxon>
        <taxon>Bacillati</taxon>
        <taxon>Bacillota</taxon>
        <taxon>Bacilli</taxon>
        <taxon>Lactobacillales</taxon>
        <taxon>Enterococcaceae</taxon>
        <taxon>Enterococcus</taxon>
    </lineage>
</organism>
<dbReference type="EMBL" id="JARPXM010000027">
    <property type="protein sequence ID" value="MDT2540079.1"/>
    <property type="molecule type" value="Genomic_DNA"/>
</dbReference>
<protein>
    <submittedName>
        <fullName evidence="3">Sulfatase-like hydrolase/transferase</fullName>
    </submittedName>
</protein>
<dbReference type="Pfam" id="PF00884">
    <property type="entry name" value="Sulfatase"/>
    <property type="match status" value="1"/>
</dbReference>
<sequence>MKVTKSNKYGILTIGMATILMIMQHVLVSVTVIPEYAQNPKRFYIYNILVGLTAIGGNLLALYLGYHANEIREKKPLQLLPKFYLIYLILTFAINIFCKSLNLSDYWKIFFPISQNMFGFAVSFMLIFLLSSFLVTKLDKLSNSQMKNMLILVSILFVICPTLFGKDLFGFSEGKGILWIAYLFIVGYGIQRYKIIDKYRNVFLKLIFSGFVIAFLVLLMTNVSLIVHKDVSTATRFSVPWSFFSAFFSLNCFIFFHTLEERFNVFKAIFKNISTYLVVSQILIHWQPMTNYISKKYKEAFPDSALDWVIRIIFVVLLYLFLSTIISVIMVMLFKIPVLKKIKMKREISDWDQLINRLFKIKQWVYERRKLIYSGLFFYLFTAMQMLLFSEEKDIKSLIRTALVTFTLRQTQLVLNLIIIMLFFLLIFLITKRFWYAFSFTLTIELLVTVSNYLKIQLRREPILPSDLVFISNLDEILGMVSPIVIFIAMAVLIVLAMSTLLIQRRASKIYNLKIDNKKRITSILLISVLLSGLLWVNQPNSPSNVVFQLFKINRMFYNQRWGASVNGPIVQFINNIVGKAMAEPEGYTKENLEKIMNKYNISAQKINETRNDWSKDQTIIFVLSESFSDPSRLPNMSLKQDPIPFVRNLSKETTSGLMLSSAYGGGTANVEWQTLTGLDLSNLDATLPSPYTQLVIKQDVAPSILNLFDTAVAIHPYLGSFYNRIDVFEKFGFNSFHYLESPDGLKYTDKIGKTPYVSDESAYKETLDVINDNDNKTQFIQLSTMQNHTLYNDYYEEYDFDFSGAAIPEANNSAMKTYLKGLNYSDIALDNFIAELDKIEKPITLVWYGDHFPSIYNTEEIKKNPLIYRETDYFVYNNSYIQNKHNDNSHQLVSPYSFPALALEQANIKVTPYYALLTEVIKEIPATTNDPDSNGNSKDNDKKIFVNSKNETFNNTDLSEKQKELLSDYMLIQYDLVAGKQYAAKWASKKTIE</sequence>
<feature type="transmembrane region" description="Helical" evidence="1">
    <location>
        <begin position="434"/>
        <end position="454"/>
    </location>
</feature>
<keyword evidence="3" id="KW-0378">Hydrolase</keyword>
<feature type="transmembrane region" description="Helical" evidence="1">
    <location>
        <begin position="12"/>
        <end position="33"/>
    </location>
</feature>
<feature type="transmembrane region" description="Helical" evidence="1">
    <location>
        <begin position="148"/>
        <end position="164"/>
    </location>
</feature>
<feature type="transmembrane region" description="Helical" evidence="1">
    <location>
        <begin position="176"/>
        <end position="195"/>
    </location>
</feature>
<feature type="transmembrane region" description="Helical" evidence="1">
    <location>
        <begin position="45"/>
        <end position="67"/>
    </location>
</feature>
<dbReference type="AlphaFoldDB" id="A0AAW8T597"/>
<feature type="transmembrane region" description="Helical" evidence="1">
    <location>
        <begin position="202"/>
        <end position="227"/>
    </location>
</feature>
<evidence type="ECO:0000313" key="3">
    <source>
        <dbReference type="EMBL" id="MDT2540079.1"/>
    </source>
</evidence>
<feature type="transmembrane region" description="Helical" evidence="1">
    <location>
        <begin position="308"/>
        <end position="336"/>
    </location>
</feature>
<feature type="transmembrane region" description="Helical" evidence="1">
    <location>
        <begin position="239"/>
        <end position="256"/>
    </location>
</feature>
<keyword evidence="1" id="KW-1133">Transmembrane helix</keyword>
<keyword evidence="1" id="KW-0812">Transmembrane</keyword>
<accession>A0AAW8T597</accession>
<dbReference type="Gene3D" id="3.40.720.10">
    <property type="entry name" value="Alkaline Phosphatase, subunit A"/>
    <property type="match status" value="1"/>
</dbReference>
<dbReference type="SUPFAM" id="SSF53649">
    <property type="entry name" value="Alkaline phosphatase-like"/>
    <property type="match status" value="1"/>
</dbReference>
<dbReference type="InterPro" id="IPR000917">
    <property type="entry name" value="Sulfatase_N"/>
</dbReference>